<dbReference type="GO" id="GO:0016226">
    <property type="term" value="P:iron-sulfur cluster assembly"/>
    <property type="evidence" value="ECO:0007669"/>
    <property type="project" value="InterPro"/>
</dbReference>
<dbReference type="GO" id="GO:0140663">
    <property type="term" value="F:ATP-dependent FeS chaperone activity"/>
    <property type="evidence" value="ECO:0007669"/>
    <property type="project" value="InterPro"/>
</dbReference>
<evidence type="ECO:0000256" key="2">
    <source>
        <dbReference type="ARBA" id="ARBA00008205"/>
    </source>
</evidence>
<dbReference type="InterPro" id="IPR002744">
    <property type="entry name" value="MIP18-like"/>
</dbReference>
<dbReference type="CDD" id="cd02037">
    <property type="entry name" value="Mrp_NBP35"/>
    <property type="match status" value="1"/>
</dbReference>
<feature type="domain" description="MIP18 family-like" evidence="9">
    <location>
        <begin position="10"/>
        <end position="78"/>
    </location>
</feature>
<evidence type="ECO:0000256" key="7">
    <source>
        <dbReference type="ARBA" id="ARBA00023014"/>
    </source>
</evidence>
<keyword evidence="8" id="KW-0378">Hydrolase</keyword>
<organism evidence="10 11">
    <name type="scientific">Candidatus Paracaedimonas acanthamoebae</name>
    <dbReference type="NCBI Taxonomy" id="244581"/>
    <lineage>
        <taxon>Bacteria</taxon>
        <taxon>Pseudomonadati</taxon>
        <taxon>Pseudomonadota</taxon>
        <taxon>Alphaproteobacteria</taxon>
        <taxon>Holosporales</taxon>
        <taxon>Caedimonadaceae</taxon>
        <taxon>Candidatus Paracaedimonas</taxon>
    </lineage>
</organism>
<comment type="subunit">
    <text evidence="8">Homodimer.</text>
</comment>
<dbReference type="Pfam" id="PF10609">
    <property type="entry name" value="ParA"/>
    <property type="match status" value="1"/>
</dbReference>
<dbReference type="Gene3D" id="3.30.300.130">
    <property type="entry name" value="Fe-S cluster assembly (FSCA)"/>
    <property type="match status" value="1"/>
</dbReference>
<comment type="caution">
    <text evidence="10">The sequence shown here is derived from an EMBL/GenBank/DDBJ whole genome shotgun (WGS) entry which is preliminary data.</text>
</comment>
<dbReference type="Proteomes" id="UP000664414">
    <property type="component" value="Unassembled WGS sequence"/>
</dbReference>
<dbReference type="InterPro" id="IPR044304">
    <property type="entry name" value="NUBPL-like"/>
</dbReference>
<evidence type="ECO:0000313" key="10">
    <source>
        <dbReference type="EMBL" id="MBN9413314.1"/>
    </source>
</evidence>
<gene>
    <name evidence="10" type="ORF">J0H12_05275</name>
</gene>
<evidence type="ECO:0000256" key="5">
    <source>
        <dbReference type="ARBA" id="ARBA00022840"/>
    </source>
</evidence>
<evidence type="ECO:0000256" key="4">
    <source>
        <dbReference type="ARBA" id="ARBA00022741"/>
    </source>
</evidence>
<comment type="similarity">
    <text evidence="2">In the C-terminal section; belongs to the Mrp/NBP35 ATP-binding proteins family.</text>
</comment>
<keyword evidence="7 8" id="KW-0411">Iron-sulfur</keyword>
<keyword evidence="5 8" id="KW-0067">ATP-binding</keyword>
<dbReference type="GO" id="GO:0051539">
    <property type="term" value="F:4 iron, 4 sulfur cluster binding"/>
    <property type="evidence" value="ECO:0007669"/>
    <property type="project" value="TreeGrafter"/>
</dbReference>
<evidence type="ECO:0000256" key="6">
    <source>
        <dbReference type="ARBA" id="ARBA00023004"/>
    </source>
</evidence>
<dbReference type="EMBL" id="JAFKGL010000020">
    <property type="protein sequence ID" value="MBN9413314.1"/>
    <property type="molecule type" value="Genomic_DNA"/>
</dbReference>
<dbReference type="GO" id="GO:0046872">
    <property type="term" value="F:metal ion binding"/>
    <property type="evidence" value="ECO:0007669"/>
    <property type="project" value="UniProtKB-KW"/>
</dbReference>
<comment type="similarity">
    <text evidence="1">In the N-terminal section; belongs to the MIP18 family.</text>
</comment>
<dbReference type="GO" id="GO:0016887">
    <property type="term" value="F:ATP hydrolysis activity"/>
    <property type="evidence" value="ECO:0007669"/>
    <property type="project" value="UniProtKB-UniRule"/>
</dbReference>
<evidence type="ECO:0000313" key="11">
    <source>
        <dbReference type="Proteomes" id="UP000664414"/>
    </source>
</evidence>
<keyword evidence="3 8" id="KW-0479">Metal-binding</keyword>
<dbReference type="InterPro" id="IPR000808">
    <property type="entry name" value="Mrp-like_CS"/>
</dbReference>
<keyword evidence="6 8" id="KW-0408">Iron</keyword>
<dbReference type="SUPFAM" id="SSF52540">
    <property type="entry name" value="P-loop containing nucleoside triphosphate hydrolases"/>
    <property type="match status" value="1"/>
</dbReference>
<evidence type="ECO:0000256" key="3">
    <source>
        <dbReference type="ARBA" id="ARBA00022723"/>
    </source>
</evidence>
<evidence type="ECO:0000259" key="9">
    <source>
        <dbReference type="Pfam" id="PF01883"/>
    </source>
</evidence>
<comment type="caution">
    <text evidence="8">Lacks conserved residue(s) required for the propagation of feature annotation.</text>
</comment>
<dbReference type="InterPro" id="IPR033756">
    <property type="entry name" value="YlxH/NBP35"/>
</dbReference>
<dbReference type="PANTHER" id="PTHR42961">
    <property type="entry name" value="IRON-SULFUR PROTEIN NUBPL"/>
    <property type="match status" value="1"/>
</dbReference>
<dbReference type="InterPro" id="IPR027417">
    <property type="entry name" value="P-loop_NTPase"/>
</dbReference>
<evidence type="ECO:0000256" key="8">
    <source>
        <dbReference type="HAMAP-Rule" id="MF_02040"/>
    </source>
</evidence>
<reference evidence="10" key="1">
    <citation type="submission" date="2021-02" db="EMBL/GenBank/DDBJ databases">
        <title>Thiocyanate and organic carbon inputs drive convergent selection for specific autotrophic Afipia and Thiobacillus strains within complex microbiomes.</title>
        <authorList>
            <person name="Huddy R.J."/>
            <person name="Sachdeva R."/>
            <person name="Kadzinga F."/>
            <person name="Kantor R.S."/>
            <person name="Harrison S.T.L."/>
            <person name="Banfield J.F."/>
        </authorList>
    </citation>
    <scope>NUCLEOTIDE SEQUENCE</scope>
    <source>
        <strain evidence="10">SCN18_10_11_15_R4_P_38_20</strain>
    </source>
</reference>
<dbReference type="InterPro" id="IPR034904">
    <property type="entry name" value="FSCA_dom_sf"/>
</dbReference>
<dbReference type="FunFam" id="3.40.50.300:FF:001278">
    <property type="entry name" value="Iron-sulfur cluster carrier protein"/>
    <property type="match status" value="1"/>
</dbReference>
<dbReference type="SUPFAM" id="SSF117916">
    <property type="entry name" value="Fe-S cluster assembly (FSCA) domain-like"/>
    <property type="match status" value="1"/>
</dbReference>
<accession>A0A8J7PWN3</accession>
<dbReference type="HAMAP" id="MF_02040">
    <property type="entry name" value="Mrp_NBP35"/>
    <property type="match status" value="1"/>
</dbReference>
<dbReference type="GO" id="GO:0005524">
    <property type="term" value="F:ATP binding"/>
    <property type="evidence" value="ECO:0007669"/>
    <property type="project" value="UniProtKB-UniRule"/>
</dbReference>
<evidence type="ECO:0000256" key="1">
    <source>
        <dbReference type="ARBA" id="ARBA00007352"/>
    </source>
</evidence>
<name>A0A8J7PWN3_9PROT</name>
<dbReference type="PROSITE" id="PS01215">
    <property type="entry name" value="MRP"/>
    <property type="match status" value="1"/>
</dbReference>
<dbReference type="InterPro" id="IPR019591">
    <property type="entry name" value="Mrp/NBP35_ATP-bd"/>
</dbReference>
<comment type="similarity">
    <text evidence="8">Belongs to the Mrp/NBP35 ATP-binding proteins family.</text>
</comment>
<sequence>MKTSSSLRVQDIMDVLQEIIDPHSGKNIVSLDWVSGLNIDQNNLTISVNIPPEKAHDYEPLRQEIEHKVKHLSHVNKIMVVLTSHKENSQESMKTNPKFRGKYDLPTVKHIIAVSSCKGGVGKSTTAVNLACTFSQQGLKVGIVDADVYGPSLPRMMNLKGKPHIDENKKITPHVQYGIQCASIGLFINEDEPLIWRGLMVQTTIQQLFKDVHWQDLDVLIVDLPPGTGDAQLTMIQKVPLSGAVIVTTPQDIALTEARKTISMFKRLEIPVLGIIENMSVFECPHCGEASPLFHPGNTSQEANQKDIPFLGQIPFVYELSQACDTGEPFILKHPDHHISKIFQNISHKILPKLI</sequence>
<dbReference type="PANTHER" id="PTHR42961:SF2">
    <property type="entry name" value="IRON-SULFUR PROTEIN NUBPL"/>
    <property type="match status" value="1"/>
</dbReference>
<proteinExistence type="inferred from homology"/>
<dbReference type="Gene3D" id="3.40.50.300">
    <property type="entry name" value="P-loop containing nucleotide triphosphate hydrolases"/>
    <property type="match status" value="1"/>
</dbReference>
<protein>
    <recommendedName>
        <fullName evidence="8">Iron-sulfur cluster carrier protein</fullName>
    </recommendedName>
</protein>
<keyword evidence="4 8" id="KW-0547">Nucleotide-binding</keyword>
<dbReference type="AlphaFoldDB" id="A0A8J7PWN3"/>
<comment type="function">
    <text evidence="8">Binds and transfers iron-sulfur (Fe-S) clusters to target apoproteins. Can hydrolyze ATP.</text>
</comment>
<dbReference type="Pfam" id="PF01883">
    <property type="entry name" value="FeS_assembly_P"/>
    <property type="match status" value="1"/>
</dbReference>